<dbReference type="GO" id="GO:0009229">
    <property type="term" value="P:thiamine diphosphate biosynthetic process"/>
    <property type="evidence" value="ECO:0007669"/>
    <property type="project" value="UniProtKB-UniRule"/>
</dbReference>
<dbReference type="Gene3D" id="3.90.650.10">
    <property type="entry name" value="PurM-like C-terminal domain"/>
    <property type="match status" value="1"/>
</dbReference>
<feature type="binding site" evidence="1">
    <location>
        <position position="220"/>
    </location>
    <ligand>
        <name>Mg(2+)</name>
        <dbReference type="ChEBI" id="CHEBI:18420"/>
        <label>3</label>
    </ligand>
</feature>
<dbReference type="AlphaFoldDB" id="A0A1W2EU07"/>
<feature type="binding site" evidence="1">
    <location>
        <position position="34"/>
    </location>
    <ligand>
        <name>Mg(2+)</name>
        <dbReference type="ChEBI" id="CHEBI:18420"/>
        <label>4</label>
    </ligand>
</feature>
<feature type="binding site" evidence="1">
    <location>
        <position position="273"/>
    </location>
    <ligand>
        <name>substrate</name>
    </ligand>
</feature>
<sequence length="335" mass="35452">MNELKELGEFGLIDLIKQDTINDHSSVVVGIGDDAAVLLPTPRQLQLLTTDMLVESVHFKLTTTTPWQLGYKAIAVNLSDIAAMGGVPRHAVVSLALPQSTPAEFVTNLYKGMKEICRAFGVNIVGGDTVSSPHGLVINVTVAGEVEPANLVCRSGARPGDVVAVTGNLGSSAAGLDLLTAGEWEDFDFAWPLVTAHLTPRPQVKLGPVLAAAGATSMDDISDGLASEAHEIAKASQVGIKLYAKQIPLAPELAEAAGQLNKQALDYALFGGEDFQLVFTMEPGNYEALLAAYLDLPVVKVGEVVDADEGVTLVDEDGQAQKLEARGFNHFRQEE</sequence>
<dbReference type="InterPro" id="IPR036921">
    <property type="entry name" value="PurM-like_N_sf"/>
</dbReference>
<dbReference type="InterPro" id="IPR010918">
    <property type="entry name" value="PurM-like_C_dom"/>
</dbReference>
<feature type="binding site" evidence="1">
    <location>
        <position position="154"/>
    </location>
    <ligand>
        <name>ATP</name>
        <dbReference type="ChEBI" id="CHEBI:30616"/>
    </ligand>
</feature>
<feature type="binding site" evidence="1">
    <location>
        <begin position="127"/>
        <end position="128"/>
    </location>
    <ligand>
        <name>ATP</name>
        <dbReference type="ChEBI" id="CHEBI:30616"/>
    </ligand>
</feature>
<dbReference type="Pfam" id="PF02769">
    <property type="entry name" value="AIRS_C"/>
    <property type="match status" value="1"/>
</dbReference>
<dbReference type="PANTHER" id="PTHR30270">
    <property type="entry name" value="THIAMINE-MONOPHOSPHATE KINASE"/>
    <property type="match status" value="1"/>
</dbReference>
<evidence type="ECO:0000313" key="5">
    <source>
        <dbReference type="Proteomes" id="UP000192738"/>
    </source>
</evidence>
<evidence type="ECO:0000256" key="1">
    <source>
        <dbReference type="HAMAP-Rule" id="MF_02128"/>
    </source>
</evidence>
<dbReference type="Gene3D" id="3.30.1330.10">
    <property type="entry name" value="PurM-like, N-terminal domain"/>
    <property type="match status" value="1"/>
</dbReference>
<keyword evidence="1 4" id="KW-0418">Kinase</keyword>
<evidence type="ECO:0000313" key="4">
    <source>
        <dbReference type="EMBL" id="SMD13115.1"/>
    </source>
</evidence>
<name>A0A1W2EU07_9FIRM</name>
<comment type="miscellaneous">
    <text evidence="1">Reaction mechanism of ThiL seems to utilize a direct, inline transfer of the gamma-phosphate of ATP to TMP rather than a phosphorylated enzyme intermediate.</text>
</comment>
<feature type="binding site" evidence="1">
    <location>
        <position position="51"/>
    </location>
    <ligand>
        <name>Mg(2+)</name>
        <dbReference type="ChEBI" id="CHEBI:18420"/>
        <label>2</label>
    </ligand>
</feature>
<dbReference type="EC" id="2.7.4.16" evidence="1"/>
<feature type="binding site" evidence="1">
    <location>
        <position position="222"/>
    </location>
    <ligand>
        <name>ATP</name>
        <dbReference type="ChEBI" id="CHEBI:30616"/>
    </ligand>
</feature>
<comment type="pathway">
    <text evidence="1">Cofactor biosynthesis; thiamine diphosphate biosynthesis; thiamine diphosphate from thiamine phosphate: step 1/1.</text>
</comment>
<comment type="function">
    <text evidence="1">Catalyzes the ATP-dependent phosphorylation of thiamine-monophosphate (TMP) to form thiamine-pyrophosphate (TPP), the active form of vitamin B1.</text>
</comment>
<feature type="binding site" evidence="1">
    <location>
        <position position="128"/>
    </location>
    <ligand>
        <name>Mg(2+)</name>
        <dbReference type="ChEBI" id="CHEBI:18420"/>
        <label>1</label>
    </ligand>
</feature>
<dbReference type="InterPro" id="IPR036676">
    <property type="entry name" value="PurM-like_C_sf"/>
</dbReference>
<dbReference type="NCBIfam" id="TIGR01379">
    <property type="entry name" value="thiL"/>
    <property type="match status" value="1"/>
</dbReference>
<feature type="binding site" evidence="1">
    <location>
        <position position="110"/>
    </location>
    <ligand>
        <name>ATP</name>
        <dbReference type="ChEBI" id="CHEBI:30616"/>
    </ligand>
</feature>
<dbReference type="GO" id="GO:0009030">
    <property type="term" value="F:thiamine-phosphate kinase activity"/>
    <property type="evidence" value="ECO:0007669"/>
    <property type="project" value="UniProtKB-UniRule"/>
</dbReference>
<keyword evidence="5" id="KW-1185">Reference proteome</keyword>
<feature type="domain" description="PurM-like N-terminal" evidence="2">
    <location>
        <begin position="32"/>
        <end position="146"/>
    </location>
</feature>
<dbReference type="OrthoDB" id="9802811at2"/>
<feature type="binding site" evidence="1">
    <location>
        <position position="80"/>
    </location>
    <ligand>
        <name>Mg(2+)</name>
        <dbReference type="ChEBI" id="CHEBI:18420"/>
        <label>3</label>
    </ligand>
</feature>
<keyword evidence="1" id="KW-0479">Metal-binding</keyword>
<evidence type="ECO:0000259" key="2">
    <source>
        <dbReference type="Pfam" id="PF00586"/>
    </source>
</evidence>
<comment type="catalytic activity">
    <reaction evidence="1">
        <text>thiamine phosphate + ATP = thiamine diphosphate + ADP</text>
        <dbReference type="Rhea" id="RHEA:15913"/>
        <dbReference type="ChEBI" id="CHEBI:30616"/>
        <dbReference type="ChEBI" id="CHEBI:37575"/>
        <dbReference type="ChEBI" id="CHEBI:58937"/>
        <dbReference type="ChEBI" id="CHEBI:456216"/>
        <dbReference type="EC" id="2.7.4.16"/>
    </reaction>
</comment>
<protein>
    <recommendedName>
        <fullName evidence="1">Thiamine-monophosphate kinase</fullName>
        <shortName evidence="1">TMP kinase</shortName>
        <shortName evidence="1">Thiamine-phosphate kinase</shortName>
        <ecNumber evidence="1">2.7.4.16</ecNumber>
    </recommendedName>
</protein>
<accession>A0A1W2EU07</accession>
<gene>
    <name evidence="1" type="primary">thiL</name>
    <name evidence="4" type="ORF">SAMN04488500_13021</name>
</gene>
<dbReference type="GO" id="GO:0009228">
    <property type="term" value="P:thiamine biosynthetic process"/>
    <property type="evidence" value="ECO:0007669"/>
    <property type="project" value="UniProtKB-KW"/>
</dbReference>
<feature type="binding site" evidence="1">
    <location>
        <position position="50"/>
    </location>
    <ligand>
        <name>Mg(2+)</name>
        <dbReference type="ChEBI" id="CHEBI:18420"/>
        <label>1</label>
    </ligand>
</feature>
<proteinExistence type="inferred from homology"/>
<dbReference type="SUPFAM" id="SSF56042">
    <property type="entry name" value="PurM C-terminal domain-like"/>
    <property type="match status" value="1"/>
</dbReference>
<dbReference type="PANTHER" id="PTHR30270:SF0">
    <property type="entry name" value="THIAMINE-MONOPHOSPHATE KINASE"/>
    <property type="match status" value="1"/>
</dbReference>
<dbReference type="EMBL" id="FWXI01000030">
    <property type="protein sequence ID" value="SMD13115.1"/>
    <property type="molecule type" value="Genomic_DNA"/>
</dbReference>
<feature type="binding site" evidence="1">
    <location>
        <position position="51"/>
    </location>
    <ligand>
        <name>Mg(2+)</name>
        <dbReference type="ChEBI" id="CHEBI:18420"/>
        <label>1</label>
    </ligand>
</feature>
<dbReference type="SUPFAM" id="SSF55326">
    <property type="entry name" value="PurM N-terminal domain-like"/>
    <property type="match status" value="1"/>
</dbReference>
<feature type="binding site" evidence="1">
    <location>
        <position position="328"/>
    </location>
    <ligand>
        <name>substrate</name>
    </ligand>
</feature>
<dbReference type="RefSeq" id="WP_084578220.1">
    <property type="nucleotide sequence ID" value="NZ_CP155572.1"/>
</dbReference>
<dbReference type="Proteomes" id="UP000192738">
    <property type="component" value="Unassembled WGS sequence"/>
</dbReference>
<feature type="binding site" evidence="1">
    <location>
        <position position="49"/>
    </location>
    <ligand>
        <name>Mg(2+)</name>
        <dbReference type="ChEBI" id="CHEBI:18420"/>
        <label>4</label>
    </ligand>
</feature>
<feature type="binding site" evidence="1">
    <location>
        <position position="58"/>
    </location>
    <ligand>
        <name>substrate</name>
    </ligand>
</feature>
<keyword evidence="1" id="KW-0547">Nucleotide-binding</keyword>
<comment type="similarity">
    <text evidence="1">Belongs to the thiamine-monophosphate kinase family.</text>
</comment>
<feature type="binding site" evidence="1">
    <location>
        <position position="80"/>
    </location>
    <ligand>
        <name>Mg(2+)</name>
        <dbReference type="ChEBI" id="CHEBI:18420"/>
        <label>4</label>
    </ligand>
</feature>
<dbReference type="STRING" id="112901.SAMN04488500_13021"/>
<dbReference type="InterPro" id="IPR016188">
    <property type="entry name" value="PurM-like_N"/>
</dbReference>
<dbReference type="InterPro" id="IPR006283">
    <property type="entry name" value="ThiL-like"/>
</dbReference>
<feature type="binding site" evidence="1">
    <location>
        <position position="223"/>
    </location>
    <ligand>
        <name>Mg(2+)</name>
        <dbReference type="ChEBI" id="CHEBI:18420"/>
        <label>5</label>
    </ligand>
</feature>
<dbReference type="GO" id="GO:0000287">
    <property type="term" value="F:magnesium ion binding"/>
    <property type="evidence" value="ECO:0007669"/>
    <property type="project" value="UniProtKB-UniRule"/>
</dbReference>
<dbReference type="CDD" id="cd02194">
    <property type="entry name" value="ThiL"/>
    <property type="match status" value="1"/>
</dbReference>
<dbReference type="UniPathway" id="UPA00060">
    <property type="reaction ID" value="UER00142"/>
</dbReference>
<dbReference type="Pfam" id="PF00586">
    <property type="entry name" value="AIRS"/>
    <property type="match status" value="1"/>
</dbReference>
<keyword evidence="1" id="KW-0067">ATP-binding</keyword>
<organism evidence="4 5">
    <name type="scientific">Sporomusa malonica</name>
    <dbReference type="NCBI Taxonomy" id="112901"/>
    <lineage>
        <taxon>Bacteria</taxon>
        <taxon>Bacillati</taxon>
        <taxon>Bacillota</taxon>
        <taxon>Negativicutes</taxon>
        <taxon>Selenomonadales</taxon>
        <taxon>Sporomusaceae</taxon>
        <taxon>Sporomusa</taxon>
    </lineage>
</organism>
<dbReference type="HAMAP" id="MF_02128">
    <property type="entry name" value="TMP_kinase"/>
    <property type="match status" value="1"/>
</dbReference>
<dbReference type="GO" id="GO:0005524">
    <property type="term" value="F:ATP binding"/>
    <property type="evidence" value="ECO:0007669"/>
    <property type="project" value="UniProtKB-UniRule"/>
</dbReference>
<keyword evidence="1" id="KW-0808">Transferase</keyword>
<feature type="binding site" evidence="1">
    <location>
        <position position="34"/>
    </location>
    <ligand>
        <name>Mg(2+)</name>
        <dbReference type="ChEBI" id="CHEBI:18420"/>
        <label>3</label>
    </ligand>
</feature>
<keyword evidence="1" id="KW-0784">Thiamine biosynthesis</keyword>
<reference evidence="4 5" key="1">
    <citation type="submission" date="2017-04" db="EMBL/GenBank/DDBJ databases">
        <authorList>
            <person name="Afonso C.L."/>
            <person name="Miller P.J."/>
            <person name="Scott M.A."/>
            <person name="Spackman E."/>
            <person name="Goraichik I."/>
            <person name="Dimitrov K.M."/>
            <person name="Suarez D.L."/>
            <person name="Swayne D.E."/>
        </authorList>
    </citation>
    <scope>NUCLEOTIDE SEQUENCE [LARGE SCALE GENOMIC DNA]</scope>
    <source>
        <strain evidence="4 5">DSM 5090</strain>
    </source>
</reference>
<dbReference type="PIRSF" id="PIRSF005303">
    <property type="entry name" value="Thiam_monoph_kin"/>
    <property type="match status" value="1"/>
</dbReference>
<evidence type="ECO:0000259" key="3">
    <source>
        <dbReference type="Pfam" id="PF02769"/>
    </source>
</evidence>
<feature type="binding site" evidence="1">
    <location>
        <position position="80"/>
    </location>
    <ligand>
        <name>Mg(2+)</name>
        <dbReference type="ChEBI" id="CHEBI:18420"/>
        <label>2</label>
    </ligand>
</feature>
<keyword evidence="1" id="KW-0460">Magnesium</keyword>
<feature type="domain" description="PurM-like C-terminal" evidence="3">
    <location>
        <begin position="158"/>
        <end position="311"/>
    </location>
</feature>